<reference evidence="3 4" key="1">
    <citation type="submission" date="2018-05" db="EMBL/GenBank/DDBJ databases">
        <title>Complete Genome Sequence of the Nonylphenol-Degrading Bacterium Sphingobium amiense DSM 16289T.</title>
        <authorList>
            <person name="Ootsuka M."/>
            <person name="Nishizawa T."/>
            <person name="Ohta H."/>
        </authorList>
    </citation>
    <scope>NUCLEOTIDE SEQUENCE [LARGE SCALE GENOMIC DNA]</scope>
    <source>
        <strain evidence="3 4">DSM 16289</strain>
    </source>
</reference>
<dbReference type="KEGG" id="sami:SAMIE_1030090"/>
<feature type="chain" id="PRO_5019800631" evidence="1">
    <location>
        <begin position="17"/>
        <end position="276"/>
    </location>
</feature>
<evidence type="ECO:0000313" key="4">
    <source>
        <dbReference type="Proteomes" id="UP000279959"/>
    </source>
</evidence>
<protein>
    <submittedName>
        <fullName evidence="3">DUF4440 domain-containing protein</fullName>
    </submittedName>
</protein>
<dbReference type="InterPro" id="IPR032710">
    <property type="entry name" value="NTF2-like_dom_sf"/>
</dbReference>
<dbReference type="Pfam" id="PF12680">
    <property type="entry name" value="SnoaL_2"/>
    <property type="match status" value="2"/>
</dbReference>
<dbReference type="AlphaFoldDB" id="A0A494W8L5"/>
<accession>A0A494W8L5</accession>
<dbReference type="EMBL" id="AP018664">
    <property type="protein sequence ID" value="BBD99508.1"/>
    <property type="molecule type" value="Genomic_DNA"/>
</dbReference>
<evidence type="ECO:0000256" key="1">
    <source>
        <dbReference type="SAM" id="SignalP"/>
    </source>
</evidence>
<dbReference type="RefSeq" id="WP_066700688.1">
    <property type="nucleotide sequence ID" value="NZ_AP018664.1"/>
</dbReference>
<dbReference type="InterPro" id="IPR037401">
    <property type="entry name" value="SnoaL-like"/>
</dbReference>
<keyword evidence="1" id="KW-0732">Signal</keyword>
<proteinExistence type="predicted"/>
<sequence>MKAVWAVPGVALLALAAPLAARTIDNRGIVRDFVERFYDRRDVAGSFAAHVAPDYIQHNPGLPDGASAAVEALAPMFAAPGSRFDVKHVLVDGDLALVHLFGQGKPGTSGAAVADIYRLKDGRIVEHWDVIQPAAPGSDPLAMAAHPRGPGDTARNRRAFTAFIDLLFARGDVAAAYDRFVAPDLIQHNSRMGQGRADAVAGITALRAAPGAAFEVQRILVDGAFAAVHYRGRLSTEDRGAAIVEIFRFDDRGMIVEHWDMFQPLPETSRNAHPMF</sequence>
<dbReference type="Gene3D" id="3.10.450.50">
    <property type="match status" value="2"/>
</dbReference>
<organism evidence="3 4">
    <name type="scientific">Sphingobium amiense</name>
    <dbReference type="NCBI Taxonomy" id="135719"/>
    <lineage>
        <taxon>Bacteria</taxon>
        <taxon>Pseudomonadati</taxon>
        <taxon>Pseudomonadota</taxon>
        <taxon>Alphaproteobacteria</taxon>
        <taxon>Sphingomonadales</taxon>
        <taxon>Sphingomonadaceae</taxon>
        <taxon>Sphingobium</taxon>
    </lineage>
</organism>
<feature type="signal peptide" evidence="1">
    <location>
        <begin position="1"/>
        <end position="16"/>
    </location>
</feature>
<keyword evidence="4" id="KW-1185">Reference proteome</keyword>
<feature type="domain" description="SnoaL-like" evidence="2">
    <location>
        <begin position="30"/>
        <end position="127"/>
    </location>
</feature>
<dbReference type="SUPFAM" id="SSF54427">
    <property type="entry name" value="NTF2-like"/>
    <property type="match status" value="2"/>
</dbReference>
<evidence type="ECO:0000313" key="3">
    <source>
        <dbReference type="EMBL" id="BBD99508.1"/>
    </source>
</evidence>
<feature type="domain" description="SnoaL-like" evidence="2">
    <location>
        <begin position="161"/>
        <end position="258"/>
    </location>
</feature>
<gene>
    <name evidence="3" type="ORF">SAMIE_1030090</name>
</gene>
<dbReference type="Proteomes" id="UP000279959">
    <property type="component" value="Chromosome"/>
</dbReference>
<evidence type="ECO:0000259" key="2">
    <source>
        <dbReference type="Pfam" id="PF12680"/>
    </source>
</evidence>
<name>A0A494W8L5_9SPHN</name>